<name>A0ACB9ML27_9MYRT</name>
<proteinExistence type="predicted"/>
<evidence type="ECO:0000313" key="2">
    <source>
        <dbReference type="Proteomes" id="UP001057402"/>
    </source>
</evidence>
<reference evidence="2" key="1">
    <citation type="journal article" date="2023" name="Front. Plant Sci.">
        <title>Chromosomal-level genome assembly of Melastoma candidum provides insights into trichome evolution.</title>
        <authorList>
            <person name="Zhong Y."/>
            <person name="Wu W."/>
            <person name="Sun C."/>
            <person name="Zou P."/>
            <person name="Liu Y."/>
            <person name="Dai S."/>
            <person name="Zhou R."/>
        </authorList>
    </citation>
    <scope>NUCLEOTIDE SEQUENCE [LARGE SCALE GENOMIC DNA]</scope>
</reference>
<organism evidence="1 2">
    <name type="scientific">Melastoma candidum</name>
    <dbReference type="NCBI Taxonomy" id="119954"/>
    <lineage>
        <taxon>Eukaryota</taxon>
        <taxon>Viridiplantae</taxon>
        <taxon>Streptophyta</taxon>
        <taxon>Embryophyta</taxon>
        <taxon>Tracheophyta</taxon>
        <taxon>Spermatophyta</taxon>
        <taxon>Magnoliopsida</taxon>
        <taxon>eudicotyledons</taxon>
        <taxon>Gunneridae</taxon>
        <taxon>Pentapetalae</taxon>
        <taxon>rosids</taxon>
        <taxon>malvids</taxon>
        <taxon>Myrtales</taxon>
        <taxon>Melastomataceae</taxon>
        <taxon>Melastomatoideae</taxon>
        <taxon>Melastomateae</taxon>
        <taxon>Melastoma</taxon>
    </lineage>
</organism>
<sequence>MDYEPRPHRHPRPSDCHHPSFSSSLLDAIYRSIDQTDHDPPPPSLHRPKDSLTLYDQVFPKDVVDIKGVGSSRRSCAVEKGSATGMTSERYLVVRRESSAGRSYVPGNSSGSSSDSSGFLSSESEFAGSKSSSSCYSTKRPKPIRTSISVEGAPTTEFRSFLQARSGEESRASVKVPQREGSNVSKGRSTVKSYGDSKKVIRQPISPGGKLASFLNSIFNTKKARIAVQTIPEPSDNSTCSSASSFSRSCLSVKTPSSTASSSSRRKSAEKRSVRFCPVSVILDEDCHPCGHKSLVEAAGSRTDLARRTTAAAASAVREFDVVMEENRRVAEAAREMLRNYQKRKESYDNGDEDEDDDDAASCTSSDLFELDNLDRYREELPVYGTTSVGANLAIANGLMV</sequence>
<protein>
    <submittedName>
        <fullName evidence="1">Uncharacterized protein</fullName>
    </submittedName>
</protein>
<gene>
    <name evidence="1" type="ORF">MLD38_030256</name>
</gene>
<evidence type="ECO:0000313" key="1">
    <source>
        <dbReference type="EMBL" id="KAI4324802.1"/>
    </source>
</evidence>
<keyword evidence="2" id="KW-1185">Reference proteome</keyword>
<dbReference type="EMBL" id="CM042888">
    <property type="protein sequence ID" value="KAI4324802.1"/>
    <property type="molecule type" value="Genomic_DNA"/>
</dbReference>
<accession>A0ACB9ML27</accession>
<comment type="caution">
    <text evidence="1">The sequence shown here is derived from an EMBL/GenBank/DDBJ whole genome shotgun (WGS) entry which is preliminary data.</text>
</comment>
<dbReference type="Proteomes" id="UP001057402">
    <property type="component" value="Chromosome 9"/>
</dbReference>